<gene>
    <name evidence="2" type="ORF">RCA23_c04210</name>
</gene>
<dbReference type="Proteomes" id="UP000028680">
    <property type="component" value="Chromosome"/>
</dbReference>
<sequence length="114" mass="12947">MSDQFSSFTAKHNWLLVQFGEMGMVFSGILKGKGIAMTCLFVQIRCRPGTAYDVAAQIVMREIHSELYSTSGDFDLMMKLYLPNDEDIGLFINDNLLNIDGIERTYTIQTFKAF</sequence>
<dbReference type="InterPro" id="IPR011008">
    <property type="entry name" value="Dimeric_a/b-barrel"/>
</dbReference>
<evidence type="ECO:0000313" key="2">
    <source>
        <dbReference type="EMBL" id="AII85982.1"/>
    </source>
</evidence>
<feature type="domain" description="Transcription regulator AsnC/Lrp ligand binding" evidence="1">
    <location>
        <begin position="42"/>
        <end position="108"/>
    </location>
</feature>
<dbReference type="KEGG" id="ptp:RCA23_c04210"/>
<dbReference type="Pfam" id="PF01037">
    <property type="entry name" value="AsnC_trans_reg"/>
    <property type="match status" value="1"/>
</dbReference>
<dbReference type="SUPFAM" id="SSF54909">
    <property type="entry name" value="Dimeric alpha+beta barrel"/>
    <property type="match status" value="1"/>
</dbReference>
<accession>A0AAN0RGZ8</accession>
<proteinExistence type="predicted"/>
<dbReference type="InterPro" id="IPR019887">
    <property type="entry name" value="Tscrpt_reg_AsnC/Lrp_C"/>
</dbReference>
<keyword evidence="3" id="KW-1185">Reference proteome</keyword>
<dbReference type="EMBL" id="CP003984">
    <property type="protein sequence ID" value="AII85982.1"/>
    <property type="molecule type" value="Genomic_DNA"/>
</dbReference>
<dbReference type="AlphaFoldDB" id="A0AAN0RGZ8"/>
<protein>
    <submittedName>
        <fullName evidence="2">HTH-type transcriptional regulator, AsnC family</fullName>
    </submittedName>
</protein>
<reference evidence="2 3" key="1">
    <citation type="journal article" date="2014" name="ISME J.">
        <title>Adaptation of an abundant Roseobacter RCA organism to pelagic systems revealed by genomic and transcriptomic analyses.</title>
        <authorList>
            <person name="Voget S."/>
            <person name="Wemheuer B."/>
            <person name="Brinkhoff T."/>
            <person name="Vollmers J."/>
            <person name="Dietrich S."/>
            <person name="Giebel H.A."/>
            <person name="Beardsley C."/>
            <person name="Sardemann C."/>
            <person name="Bakenhus I."/>
            <person name="Billerbeck S."/>
            <person name="Daniel R."/>
            <person name="Simon M."/>
        </authorList>
    </citation>
    <scope>NUCLEOTIDE SEQUENCE [LARGE SCALE GENOMIC DNA]</scope>
    <source>
        <strain evidence="2 3">RCA23</strain>
    </source>
</reference>
<name>A0AAN0RGZ8_9RHOB</name>
<dbReference type="Gene3D" id="3.30.70.920">
    <property type="match status" value="1"/>
</dbReference>
<organism evidence="2 3">
    <name type="scientific">Planktomarina temperata RCA23</name>
    <dbReference type="NCBI Taxonomy" id="666509"/>
    <lineage>
        <taxon>Bacteria</taxon>
        <taxon>Pseudomonadati</taxon>
        <taxon>Pseudomonadota</taxon>
        <taxon>Alphaproteobacteria</taxon>
        <taxon>Rhodobacterales</taxon>
        <taxon>Paracoccaceae</taxon>
        <taxon>Planktomarina</taxon>
    </lineage>
</organism>
<evidence type="ECO:0000313" key="3">
    <source>
        <dbReference type="Proteomes" id="UP000028680"/>
    </source>
</evidence>
<evidence type="ECO:0000259" key="1">
    <source>
        <dbReference type="Pfam" id="PF01037"/>
    </source>
</evidence>